<protein>
    <submittedName>
        <fullName evidence="1">Uncharacterized protein</fullName>
    </submittedName>
</protein>
<sequence>MCDYTKVEYCCGHLRYTVRAWCVTYQESHKRCPPNVVAVEYRFEEPCGTF</sequence>
<dbReference type="EMBL" id="KL584894">
    <property type="protein sequence ID" value="KEQ57540.1"/>
    <property type="molecule type" value="Genomic_DNA"/>
</dbReference>
<proteinExistence type="predicted"/>
<name>A0A074VA86_AURM1</name>
<gene>
    <name evidence="1" type="ORF">M437DRAFT_61284</name>
</gene>
<dbReference type="HOGENOM" id="CLU_190852_1_0_1"/>
<dbReference type="AlphaFoldDB" id="A0A074VA86"/>
<reference evidence="1 2" key="1">
    <citation type="journal article" date="2014" name="BMC Genomics">
        <title>Genome sequencing of four Aureobasidium pullulans varieties: biotechnological potential, stress tolerance, and description of new species.</title>
        <authorList>
            <person name="Gostin Ar C."/>
            <person name="Ohm R.A."/>
            <person name="Kogej T."/>
            <person name="Sonjak S."/>
            <person name="Turk M."/>
            <person name="Zajc J."/>
            <person name="Zalar P."/>
            <person name="Grube M."/>
            <person name="Sun H."/>
            <person name="Han J."/>
            <person name="Sharma A."/>
            <person name="Chiniquy J."/>
            <person name="Ngan C.Y."/>
            <person name="Lipzen A."/>
            <person name="Barry K."/>
            <person name="Grigoriev I.V."/>
            <person name="Gunde-Cimerman N."/>
        </authorList>
    </citation>
    <scope>NUCLEOTIDE SEQUENCE [LARGE SCALE GENOMIC DNA]</scope>
    <source>
        <strain evidence="1 2">CBS 110374</strain>
    </source>
</reference>
<accession>A0A074VA86</accession>
<dbReference type="GeneID" id="63917280"/>
<organism evidence="1 2">
    <name type="scientific">Aureobasidium melanogenum (strain CBS 110374)</name>
    <name type="common">Aureobasidium pullulans var. melanogenum</name>
    <dbReference type="NCBI Taxonomy" id="1043003"/>
    <lineage>
        <taxon>Eukaryota</taxon>
        <taxon>Fungi</taxon>
        <taxon>Dikarya</taxon>
        <taxon>Ascomycota</taxon>
        <taxon>Pezizomycotina</taxon>
        <taxon>Dothideomycetes</taxon>
        <taxon>Dothideomycetidae</taxon>
        <taxon>Dothideales</taxon>
        <taxon>Saccotheciaceae</taxon>
        <taxon>Aureobasidium</taxon>
    </lineage>
</organism>
<keyword evidence="2" id="KW-1185">Reference proteome</keyword>
<dbReference type="RefSeq" id="XP_040874564.1">
    <property type="nucleotide sequence ID" value="XM_041023907.1"/>
</dbReference>
<evidence type="ECO:0000313" key="1">
    <source>
        <dbReference type="EMBL" id="KEQ57540.1"/>
    </source>
</evidence>
<evidence type="ECO:0000313" key="2">
    <source>
        <dbReference type="Proteomes" id="UP000030672"/>
    </source>
</evidence>
<dbReference type="Proteomes" id="UP000030672">
    <property type="component" value="Unassembled WGS sequence"/>
</dbReference>